<name>A0A7D9IU78_PARCT</name>
<organism evidence="1 2">
    <name type="scientific">Paramuricea clavata</name>
    <name type="common">Red gorgonian</name>
    <name type="synonym">Violescent sea-whip</name>
    <dbReference type="NCBI Taxonomy" id="317549"/>
    <lineage>
        <taxon>Eukaryota</taxon>
        <taxon>Metazoa</taxon>
        <taxon>Cnidaria</taxon>
        <taxon>Anthozoa</taxon>
        <taxon>Octocorallia</taxon>
        <taxon>Malacalcyonacea</taxon>
        <taxon>Plexauridae</taxon>
        <taxon>Paramuricea</taxon>
    </lineage>
</organism>
<protein>
    <submittedName>
        <fullName evidence="1">Uncharacterized protein</fullName>
    </submittedName>
</protein>
<dbReference type="EMBL" id="CACRXK020009150">
    <property type="protein sequence ID" value="CAB4016521.1"/>
    <property type="molecule type" value="Genomic_DNA"/>
</dbReference>
<dbReference type="PANTHER" id="PTHR47331">
    <property type="entry name" value="PHD-TYPE DOMAIN-CONTAINING PROTEIN"/>
    <property type="match status" value="1"/>
</dbReference>
<comment type="caution">
    <text evidence="1">The sequence shown here is derived from an EMBL/GenBank/DDBJ whole genome shotgun (WGS) entry which is preliminary data.</text>
</comment>
<accession>A0A7D9IU78</accession>
<reference evidence="1" key="1">
    <citation type="submission" date="2020-04" db="EMBL/GenBank/DDBJ databases">
        <authorList>
            <person name="Alioto T."/>
            <person name="Alioto T."/>
            <person name="Gomez Garrido J."/>
        </authorList>
    </citation>
    <scope>NUCLEOTIDE SEQUENCE</scope>
    <source>
        <strain evidence="1">A484AB</strain>
    </source>
</reference>
<dbReference type="AlphaFoldDB" id="A0A7D9IU78"/>
<dbReference type="OrthoDB" id="5988865at2759"/>
<proteinExistence type="predicted"/>
<evidence type="ECO:0000313" key="2">
    <source>
        <dbReference type="Proteomes" id="UP001152795"/>
    </source>
</evidence>
<keyword evidence="2" id="KW-1185">Reference proteome</keyword>
<dbReference type="PANTHER" id="PTHR47331:SF5">
    <property type="entry name" value="RIBONUCLEASE H"/>
    <property type="match status" value="1"/>
</dbReference>
<evidence type="ECO:0000313" key="1">
    <source>
        <dbReference type="EMBL" id="CAB4016521.1"/>
    </source>
</evidence>
<dbReference type="Proteomes" id="UP001152795">
    <property type="component" value="Unassembled WGS sequence"/>
</dbReference>
<gene>
    <name evidence="1" type="ORF">PACLA_8A009989</name>
</gene>
<sequence length="122" mass="14264">MNTFLVRLKEQAKFGEHKRKKLQAFSDLCIDVARQIDQLPGLGCLNYSIAIRPILNSLPEYIRRRWEKIVVEYAEENHNAYPDFQAFADMIEKQSLLRNHPNVTATFESMRKEPHGDAITKF</sequence>